<evidence type="ECO:0000259" key="1">
    <source>
        <dbReference type="PROSITE" id="PS50878"/>
    </source>
</evidence>
<dbReference type="OrthoDB" id="409806at2759"/>
<dbReference type="PANTHER" id="PTHR47027">
    <property type="entry name" value="REVERSE TRANSCRIPTASE DOMAIN-CONTAINING PROTEIN"/>
    <property type="match status" value="1"/>
</dbReference>
<dbReference type="InterPro" id="IPR043502">
    <property type="entry name" value="DNA/RNA_pol_sf"/>
</dbReference>
<dbReference type="PROSITE" id="PS50878">
    <property type="entry name" value="RT_POL"/>
    <property type="match status" value="1"/>
</dbReference>
<dbReference type="PANTHER" id="PTHR47027:SF20">
    <property type="entry name" value="REVERSE TRANSCRIPTASE-LIKE PROTEIN WITH RNA-DIRECTED DNA POLYMERASE DOMAIN"/>
    <property type="match status" value="1"/>
</dbReference>
<comment type="caution">
    <text evidence="2">The sequence shown here is derived from an EMBL/GenBank/DDBJ whole genome shotgun (WGS) entry which is preliminary data.</text>
</comment>
<evidence type="ECO:0000313" key="3">
    <source>
        <dbReference type="Proteomes" id="UP000186817"/>
    </source>
</evidence>
<dbReference type="InterPro" id="IPR043128">
    <property type="entry name" value="Rev_trsase/Diguanyl_cyclase"/>
</dbReference>
<evidence type="ECO:0000313" key="2">
    <source>
        <dbReference type="EMBL" id="OLP93183.1"/>
    </source>
</evidence>
<reference evidence="2 3" key="1">
    <citation type="submission" date="2016-02" db="EMBL/GenBank/DDBJ databases">
        <title>Genome analysis of coral dinoflagellate symbionts highlights evolutionary adaptations to a symbiotic lifestyle.</title>
        <authorList>
            <person name="Aranda M."/>
            <person name="Li Y."/>
            <person name="Liew Y.J."/>
            <person name="Baumgarten S."/>
            <person name="Simakov O."/>
            <person name="Wilson M."/>
            <person name="Piel J."/>
            <person name="Ashoor H."/>
            <person name="Bougouffa S."/>
            <person name="Bajic V.B."/>
            <person name="Ryu T."/>
            <person name="Ravasi T."/>
            <person name="Bayer T."/>
            <person name="Micklem G."/>
            <person name="Kim H."/>
            <person name="Bhak J."/>
            <person name="Lajeunesse T.C."/>
            <person name="Voolstra C.R."/>
        </authorList>
    </citation>
    <scope>NUCLEOTIDE SEQUENCE [LARGE SCALE GENOMIC DNA]</scope>
    <source>
        <strain evidence="2 3">CCMP2467</strain>
    </source>
</reference>
<accession>A0A1Q9DD90</accession>
<gene>
    <name evidence="2" type="primary">pol</name>
    <name evidence="2" type="ORF">AK812_SmicGene24948</name>
</gene>
<feature type="domain" description="Reverse transcriptase" evidence="1">
    <location>
        <begin position="1"/>
        <end position="350"/>
    </location>
</feature>
<proteinExistence type="predicted"/>
<organism evidence="2 3">
    <name type="scientific">Symbiodinium microadriaticum</name>
    <name type="common">Dinoflagellate</name>
    <name type="synonym">Zooxanthella microadriatica</name>
    <dbReference type="NCBI Taxonomy" id="2951"/>
    <lineage>
        <taxon>Eukaryota</taxon>
        <taxon>Sar</taxon>
        <taxon>Alveolata</taxon>
        <taxon>Dinophyceae</taxon>
        <taxon>Suessiales</taxon>
        <taxon>Symbiodiniaceae</taxon>
        <taxon>Symbiodinium</taxon>
    </lineage>
</organism>
<dbReference type="AlphaFoldDB" id="A0A1Q9DD90"/>
<dbReference type="EMBL" id="LSRX01000592">
    <property type="protein sequence ID" value="OLP93183.1"/>
    <property type="molecule type" value="Genomic_DNA"/>
</dbReference>
<dbReference type="Pfam" id="PF00078">
    <property type="entry name" value="RVT_1"/>
    <property type="match status" value="1"/>
</dbReference>
<sequence length="562" mass="62223">MAASRLQHSISTPGGGGFGRVVGSECAELVSATASRTVDFGRQPIWHDHAVTPTQRSQVFTFCSSMGVRRRIDFILHTRNIHVSHSGPSDQLDLGSDHRSVCAHCKLAEVPCKKKSKRRVRHKWLSKEYVPKYQAAIAEGLRFSTPQSFDDIESFVVQCANAAPKVQQLADRANAILEKQTKGDAVTNVNDADFQNEFAEYLAGIFAVDEVLYSSQTGSVSDSRKFHIGRGVKQGDIISPLLFNAGLEHAIREWKACLHDEGIHIGAPANLTNIRYADDLMLYAKTWQELVRMLERLKAVLANIGLELNAEKTRIITTASETNVAYIDVYGDMVQVLTDIETHMYLGRKIPADLRRCSVVEVAHRINAAWGKFNKCRVWATLVHGAAIGQHFNAASFGQQHVDGPVPTLRTIVDRVKGNRDVAQAEQVIEPVQVSMVFSARKVTARTDPAAVWQIAGPAEGEQKSVAEFSHLVPAQNSTPEQTLFVAGLNEGKFFGQDGAEEALKMVERIADHSPKYTLLFGIPERRYENLEQDHRTKDGRPVSMCCPVQAFELSDAARQSR</sequence>
<keyword evidence="3" id="KW-1185">Reference proteome</keyword>
<dbReference type="SUPFAM" id="SSF56672">
    <property type="entry name" value="DNA/RNA polymerases"/>
    <property type="match status" value="1"/>
</dbReference>
<dbReference type="InterPro" id="IPR000477">
    <property type="entry name" value="RT_dom"/>
</dbReference>
<dbReference type="Proteomes" id="UP000186817">
    <property type="component" value="Unassembled WGS sequence"/>
</dbReference>
<name>A0A1Q9DD90_SYMMI</name>
<dbReference type="Gene3D" id="3.30.70.270">
    <property type="match status" value="1"/>
</dbReference>
<protein>
    <submittedName>
        <fullName evidence="2">Retrovirus-related Pol polyprotein from type-2 retrotransposable element R2DM</fullName>
    </submittedName>
</protein>